<keyword evidence="1" id="KW-1133">Transmembrane helix</keyword>
<dbReference type="EMBL" id="HP429341">
    <property type="protein sequence ID" value="ADN29841.1"/>
    <property type="molecule type" value="mRNA"/>
</dbReference>
<reference evidence="2" key="1">
    <citation type="journal article" date="2012" name="Am. J. Trop. Med. Hyg.">
        <title>An insight into the sialotranscriptome of Triatoma matogrossensis, a kissing bug associated with fogo selvagem in South America.</title>
        <authorList>
            <person name="Assumpcao T.C."/>
            <person name="Eaton D.P."/>
            <person name="Pham V.M."/>
            <person name="Francischetti I.M."/>
            <person name="Aoki V."/>
            <person name="Hans-Filho G."/>
            <person name="Rivitti E.A."/>
            <person name="Valenzuela J.G."/>
            <person name="Diaz L.A."/>
            <person name="Ribeiro J.M."/>
        </authorList>
    </citation>
    <scope>NUCLEOTIDE SEQUENCE</scope>
    <source>
        <tissue evidence="2">Salivary gland</tissue>
    </source>
</reference>
<sequence length="76" mass="8776">MGLSSFASLLNMMHIFELSQFFLLITCTDACYTIITFNITNVNSNKHWILQPSYDKGPRLPEPTKHMCAILLKRKK</sequence>
<evidence type="ECO:0000256" key="1">
    <source>
        <dbReference type="SAM" id="Phobius"/>
    </source>
</evidence>
<proteinExistence type="evidence at transcript level"/>
<name>E2J7C3_9HEMI</name>
<organism evidence="2">
    <name type="scientific">Triatoma matogrossensis</name>
    <dbReference type="NCBI Taxonomy" id="162370"/>
    <lineage>
        <taxon>Eukaryota</taxon>
        <taxon>Metazoa</taxon>
        <taxon>Ecdysozoa</taxon>
        <taxon>Arthropoda</taxon>
        <taxon>Hexapoda</taxon>
        <taxon>Insecta</taxon>
        <taxon>Pterygota</taxon>
        <taxon>Neoptera</taxon>
        <taxon>Paraneoptera</taxon>
        <taxon>Hemiptera</taxon>
        <taxon>Heteroptera</taxon>
        <taxon>Panheteroptera</taxon>
        <taxon>Cimicomorpha</taxon>
        <taxon>Reduviidae</taxon>
        <taxon>Triatominae</taxon>
        <taxon>Triatoma</taxon>
    </lineage>
</organism>
<feature type="transmembrane region" description="Helical" evidence="1">
    <location>
        <begin position="20"/>
        <end position="39"/>
    </location>
</feature>
<keyword evidence="1" id="KW-0812">Transmembrane</keyword>
<accession>E2J7C3</accession>
<evidence type="ECO:0000313" key="2">
    <source>
        <dbReference type="EMBL" id="ADN29841.1"/>
    </source>
</evidence>
<protein>
    <submittedName>
        <fullName evidence="2">Hypothetical secreted peptide</fullName>
    </submittedName>
</protein>
<dbReference type="AlphaFoldDB" id="E2J7C3"/>
<keyword evidence="1" id="KW-0472">Membrane</keyword>